<proteinExistence type="predicted"/>
<protein>
    <submittedName>
        <fullName evidence="2">RCG59470, isoform CRA_c</fullName>
    </submittedName>
</protein>
<sequence length="76" mass="8188">MNWARGADESNPLRGPSPLSHVPNPVRGPSPLSHVPRAAASIVHRRILPLTNLLTCQSLVTKSWLTHGPWPSLAGL</sequence>
<name>A6HRI3_RAT</name>
<organism evidence="2 3">
    <name type="scientific">Rattus norvegicus</name>
    <name type="common">Rat</name>
    <dbReference type="NCBI Taxonomy" id="10116"/>
    <lineage>
        <taxon>Eukaryota</taxon>
        <taxon>Metazoa</taxon>
        <taxon>Chordata</taxon>
        <taxon>Craniata</taxon>
        <taxon>Vertebrata</taxon>
        <taxon>Euteleostomi</taxon>
        <taxon>Mammalia</taxon>
        <taxon>Eutheria</taxon>
        <taxon>Euarchontoglires</taxon>
        <taxon>Glires</taxon>
        <taxon>Rodentia</taxon>
        <taxon>Myomorpha</taxon>
        <taxon>Muroidea</taxon>
        <taxon>Muridae</taxon>
        <taxon>Murinae</taxon>
        <taxon>Rattus</taxon>
    </lineage>
</organism>
<evidence type="ECO:0000313" key="3">
    <source>
        <dbReference type="Proteomes" id="UP000234681"/>
    </source>
</evidence>
<evidence type="ECO:0000256" key="1">
    <source>
        <dbReference type="SAM" id="MobiDB-lite"/>
    </source>
</evidence>
<dbReference type="EMBL" id="CH473950">
    <property type="protein sequence ID" value="EDM16239.1"/>
    <property type="molecule type" value="Genomic_DNA"/>
</dbReference>
<dbReference type="Proteomes" id="UP000234681">
    <property type="component" value="Chromosome 7"/>
</dbReference>
<feature type="region of interest" description="Disordered" evidence="1">
    <location>
        <begin position="1"/>
        <end position="32"/>
    </location>
</feature>
<gene>
    <name evidence="2" type="ORF">rCG_59470</name>
</gene>
<reference evidence="2 3" key="1">
    <citation type="submission" date="2005-09" db="EMBL/GenBank/DDBJ databases">
        <authorList>
            <person name="Mural R.J."/>
            <person name="Li P.W."/>
            <person name="Adams M.D."/>
            <person name="Amanatides P.G."/>
            <person name="Baden-Tillson H."/>
            <person name="Barnstead M."/>
            <person name="Chin S.H."/>
            <person name="Dew I."/>
            <person name="Evans C.A."/>
            <person name="Ferriera S."/>
            <person name="Flanigan M."/>
            <person name="Fosler C."/>
            <person name="Glodek A."/>
            <person name="Gu Z."/>
            <person name="Holt R.A."/>
            <person name="Jennings D."/>
            <person name="Kraft C.L."/>
            <person name="Lu F."/>
            <person name="Nguyen T."/>
            <person name="Nusskern D.R."/>
            <person name="Pfannkoch C.M."/>
            <person name="Sitter C."/>
            <person name="Sutton G.G."/>
            <person name="Venter J.C."/>
            <person name="Wang Z."/>
            <person name="Woodage T."/>
            <person name="Zheng X.H."/>
            <person name="Zhong F."/>
        </authorList>
    </citation>
    <scope>NUCLEOTIDE SEQUENCE [LARGE SCALE GENOMIC DNA]</scope>
    <source>
        <strain>BN</strain>
        <strain evidence="3">Sprague-Dawley</strain>
    </source>
</reference>
<accession>A6HRI3</accession>
<evidence type="ECO:0000313" key="2">
    <source>
        <dbReference type="EMBL" id="EDM16239.1"/>
    </source>
</evidence>
<dbReference type="AlphaFoldDB" id="A6HRI3"/>